<dbReference type="PANTHER" id="PTHR24300">
    <property type="entry name" value="CYTOCHROME P450 508A4-RELATED"/>
    <property type="match status" value="1"/>
</dbReference>
<dbReference type="InterPro" id="IPR002401">
    <property type="entry name" value="Cyt_P450_E_grp-I"/>
</dbReference>
<keyword evidence="12" id="KW-0472">Membrane</keyword>
<evidence type="ECO:0000256" key="1">
    <source>
        <dbReference type="ARBA" id="ARBA00001971"/>
    </source>
</evidence>
<evidence type="ECO:0000256" key="11">
    <source>
        <dbReference type="ARBA" id="ARBA00023033"/>
    </source>
</evidence>
<comment type="cofactor">
    <cofactor evidence="1 13">
        <name>heme</name>
        <dbReference type="ChEBI" id="CHEBI:30413"/>
    </cofactor>
</comment>
<dbReference type="SUPFAM" id="SSF48264">
    <property type="entry name" value="Cytochrome P450"/>
    <property type="match status" value="1"/>
</dbReference>
<evidence type="ECO:0000256" key="13">
    <source>
        <dbReference type="PIRSR" id="PIRSR602401-1"/>
    </source>
</evidence>
<keyword evidence="9 14" id="KW-0560">Oxidoreductase</keyword>
<evidence type="ECO:0000256" key="3">
    <source>
        <dbReference type="ARBA" id="ARBA00004586"/>
    </source>
</evidence>
<dbReference type="GO" id="GO:0005789">
    <property type="term" value="C:endoplasmic reticulum membrane"/>
    <property type="evidence" value="ECO:0007669"/>
    <property type="project" value="UniProtKB-SubCell"/>
</dbReference>
<comment type="similarity">
    <text evidence="4 14">Belongs to the cytochrome P450 family.</text>
</comment>
<dbReference type="GO" id="GO:0016712">
    <property type="term" value="F:oxidoreductase activity, acting on paired donors, with incorporation or reduction of molecular oxygen, reduced flavin or flavoprotein as one donor, and incorporation of one atom of oxygen"/>
    <property type="evidence" value="ECO:0007669"/>
    <property type="project" value="InterPro"/>
</dbReference>
<gene>
    <name evidence="15" type="primary">LOC114793446</name>
</gene>
<evidence type="ECO:0000256" key="6">
    <source>
        <dbReference type="ARBA" id="ARBA00022723"/>
    </source>
</evidence>
<dbReference type="InterPro" id="IPR008069">
    <property type="entry name" value="Cyt_P450_E_grp-I_CYP2D-like"/>
</dbReference>
<evidence type="ECO:0000313" key="15">
    <source>
        <dbReference type="Ensembl" id="ENSDCDP00010012904.1"/>
    </source>
</evidence>
<comment type="subcellular location">
    <subcellularLocation>
        <location evidence="3">Endoplasmic reticulum membrane</location>
    </subcellularLocation>
    <subcellularLocation>
        <location evidence="2">Microsome membrane</location>
    </subcellularLocation>
</comment>
<keyword evidence="16" id="KW-1185">Reference proteome</keyword>
<accession>A0AAY4AVR6</accession>
<evidence type="ECO:0000256" key="8">
    <source>
        <dbReference type="ARBA" id="ARBA00022848"/>
    </source>
</evidence>
<dbReference type="FunFam" id="1.10.630.10:FF:000010">
    <property type="entry name" value="cytochrome P450 2W1 isoform X2"/>
    <property type="match status" value="1"/>
</dbReference>
<dbReference type="PROSITE" id="PS00086">
    <property type="entry name" value="CYTOCHROME_P450"/>
    <property type="match status" value="1"/>
</dbReference>
<dbReference type="AlphaFoldDB" id="A0AAY4AVR6"/>
<evidence type="ECO:0000256" key="10">
    <source>
        <dbReference type="ARBA" id="ARBA00023004"/>
    </source>
</evidence>
<keyword evidence="7" id="KW-0256">Endoplasmic reticulum</keyword>
<evidence type="ECO:0000256" key="9">
    <source>
        <dbReference type="ARBA" id="ARBA00023002"/>
    </source>
</evidence>
<dbReference type="Ensembl" id="ENSDCDT00010013606.1">
    <property type="protein sequence ID" value="ENSDCDP00010012904.1"/>
    <property type="gene ID" value="ENSDCDG00010005865.1"/>
</dbReference>
<proteinExistence type="inferred from homology"/>
<dbReference type="InterPro" id="IPR001128">
    <property type="entry name" value="Cyt_P450"/>
</dbReference>
<dbReference type="GO" id="GO:0006082">
    <property type="term" value="P:organic acid metabolic process"/>
    <property type="evidence" value="ECO:0007669"/>
    <property type="project" value="TreeGrafter"/>
</dbReference>
<dbReference type="PRINTS" id="PR00385">
    <property type="entry name" value="P450"/>
</dbReference>
<evidence type="ECO:0000256" key="14">
    <source>
        <dbReference type="RuleBase" id="RU000461"/>
    </source>
</evidence>
<dbReference type="Gene3D" id="1.10.630.10">
    <property type="entry name" value="Cytochrome P450"/>
    <property type="match status" value="1"/>
</dbReference>
<dbReference type="PRINTS" id="PR00463">
    <property type="entry name" value="EP450I"/>
</dbReference>
<evidence type="ECO:0000256" key="5">
    <source>
        <dbReference type="ARBA" id="ARBA00022617"/>
    </source>
</evidence>
<dbReference type="PRINTS" id="PR01686">
    <property type="entry name" value="EP450ICYP2D"/>
</dbReference>
<dbReference type="GO" id="GO:0005506">
    <property type="term" value="F:iron ion binding"/>
    <property type="evidence" value="ECO:0007669"/>
    <property type="project" value="InterPro"/>
</dbReference>
<dbReference type="GO" id="GO:0020037">
    <property type="term" value="F:heme binding"/>
    <property type="evidence" value="ECO:0007669"/>
    <property type="project" value="InterPro"/>
</dbReference>
<evidence type="ECO:0000256" key="2">
    <source>
        <dbReference type="ARBA" id="ARBA00004524"/>
    </source>
</evidence>
<reference evidence="15 16" key="1">
    <citation type="submission" date="2020-06" db="EMBL/GenBank/DDBJ databases">
        <authorList>
            <consortium name="Wellcome Sanger Institute Data Sharing"/>
        </authorList>
    </citation>
    <scope>NUCLEOTIDE SEQUENCE [LARGE SCALE GENOMIC DNA]</scope>
</reference>
<sequence>MEGLVQVPSAFTLLAAVLLLLVVYLLSTSYSHQNNGSDPPGPKPLFLLGNILQLDLKRLYKSLCELAKIYGPVFTVYIGTKKVVVLAGYKTVKQALVNQPEEFGDREIGRISQDFGRGHGIIFSNGENWKQMRRFALSNLRDFGMGKRKIEGKIIEETQNLIEVFKTFNGKQFDTGMLLNYATSNIICGIVYGNRFEYDDPKFKDLVNRVNENIRLTGSTAVQLYNVFPWLGPLLKEISDLKRNVGENITEMKRLISGLQKTLNPLDCRGLIDCFLVRQKVQCTAEAGEKDALFHEENLLNSVSNLFAAGTDTTGTTLRWGLLLMSKYPHIQDRVQEEIDRVIGGRQPVTEDRKNLPYTDAVIHEIQRFSNIVPLNLPHVTSCDVHFNSYFIKKGTTVFPLLTSVLQDESEWEKPHSFYPEHFLDEHGHFVKRDAFMPFSAGRRICLGEGLAKMELLIFFTSLLQRFRFTPATGVSEEDLDLTPIVGLTLSPSHHELCAISRF</sequence>
<dbReference type="InterPro" id="IPR017972">
    <property type="entry name" value="Cyt_P450_CS"/>
</dbReference>
<dbReference type="Proteomes" id="UP000694580">
    <property type="component" value="Chromosome 7"/>
</dbReference>
<keyword evidence="10 13" id="KW-0408">Iron</keyword>
<reference evidence="15" key="2">
    <citation type="submission" date="2025-08" db="UniProtKB">
        <authorList>
            <consortium name="Ensembl"/>
        </authorList>
    </citation>
    <scope>IDENTIFICATION</scope>
</reference>
<feature type="binding site" description="axial binding residue" evidence="13">
    <location>
        <position position="446"/>
    </location>
    <ligand>
        <name>heme</name>
        <dbReference type="ChEBI" id="CHEBI:30413"/>
    </ligand>
    <ligandPart>
        <name>Fe</name>
        <dbReference type="ChEBI" id="CHEBI:18248"/>
    </ligandPart>
</feature>
<evidence type="ECO:0000256" key="12">
    <source>
        <dbReference type="ARBA" id="ARBA00023136"/>
    </source>
</evidence>
<dbReference type="GeneTree" id="ENSGT00940000162649"/>
<evidence type="ECO:0000313" key="16">
    <source>
        <dbReference type="Proteomes" id="UP000694580"/>
    </source>
</evidence>
<dbReference type="PANTHER" id="PTHR24300:SF319">
    <property type="entry name" value="CYTOCHROME P450, FAMILY 2, SUBFAMILY AC, POLYPEPTIDE 1"/>
    <property type="match status" value="1"/>
</dbReference>
<reference evidence="15" key="3">
    <citation type="submission" date="2025-09" db="UniProtKB">
        <authorList>
            <consortium name="Ensembl"/>
        </authorList>
    </citation>
    <scope>IDENTIFICATION</scope>
</reference>
<organism evidence="15 16">
    <name type="scientific">Denticeps clupeoides</name>
    <name type="common">denticle herring</name>
    <dbReference type="NCBI Taxonomy" id="299321"/>
    <lineage>
        <taxon>Eukaryota</taxon>
        <taxon>Metazoa</taxon>
        <taxon>Chordata</taxon>
        <taxon>Craniata</taxon>
        <taxon>Vertebrata</taxon>
        <taxon>Euteleostomi</taxon>
        <taxon>Actinopterygii</taxon>
        <taxon>Neopterygii</taxon>
        <taxon>Teleostei</taxon>
        <taxon>Clupei</taxon>
        <taxon>Clupeiformes</taxon>
        <taxon>Denticipitoidei</taxon>
        <taxon>Denticipitidae</taxon>
        <taxon>Denticeps</taxon>
    </lineage>
</organism>
<dbReference type="Pfam" id="PF00067">
    <property type="entry name" value="p450"/>
    <property type="match status" value="1"/>
</dbReference>
<dbReference type="InterPro" id="IPR036396">
    <property type="entry name" value="Cyt_P450_sf"/>
</dbReference>
<keyword evidence="6 13" id="KW-0479">Metal-binding</keyword>
<evidence type="ECO:0000256" key="7">
    <source>
        <dbReference type="ARBA" id="ARBA00022824"/>
    </source>
</evidence>
<dbReference type="GO" id="GO:0006805">
    <property type="term" value="P:xenobiotic metabolic process"/>
    <property type="evidence" value="ECO:0007669"/>
    <property type="project" value="TreeGrafter"/>
</dbReference>
<name>A0AAY4AVR6_9TELE</name>
<evidence type="ECO:0008006" key="17">
    <source>
        <dbReference type="Google" id="ProtNLM"/>
    </source>
</evidence>
<keyword evidence="8" id="KW-0492">Microsome</keyword>
<evidence type="ECO:0000256" key="4">
    <source>
        <dbReference type="ARBA" id="ARBA00010617"/>
    </source>
</evidence>
<protein>
    <recommendedName>
        <fullName evidence="17">Cytochrome P450 2K1-like</fullName>
    </recommendedName>
</protein>
<dbReference type="InterPro" id="IPR050182">
    <property type="entry name" value="Cytochrome_P450_fam2"/>
</dbReference>
<keyword evidence="11 14" id="KW-0503">Monooxygenase</keyword>
<dbReference type="GO" id="GO:0046222">
    <property type="term" value="P:aflatoxin metabolic process"/>
    <property type="evidence" value="ECO:0007669"/>
    <property type="project" value="UniProtKB-ARBA"/>
</dbReference>
<keyword evidence="5 13" id="KW-0349">Heme</keyword>